<dbReference type="InParanoid" id="A0A4W3H618"/>
<dbReference type="PROSITE" id="PS50297">
    <property type="entry name" value="ANK_REP_REGION"/>
    <property type="match status" value="1"/>
</dbReference>
<dbReference type="AlphaFoldDB" id="A0A4W3H618"/>
<accession>A0A4W3H618</accession>
<dbReference type="SMART" id="SM00248">
    <property type="entry name" value="ANK"/>
    <property type="match status" value="1"/>
</dbReference>
<evidence type="ECO:0000313" key="3">
    <source>
        <dbReference type="Proteomes" id="UP000314986"/>
    </source>
</evidence>
<dbReference type="InterPro" id="IPR036770">
    <property type="entry name" value="Ankyrin_rpt-contain_sf"/>
</dbReference>
<dbReference type="Pfam" id="PF13637">
    <property type="entry name" value="Ank_4"/>
    <property type="match status" value="1"/>
</dbReference>
<dbReference type="PROSITE" id="PS50088">
    <property type="entry name" value="ANK_REPEAT"/>
    <property type="match status" value="1"/>
</dbReference>
<dbReference type="Ensembl" id="ENSCMIT00000012546.1">
    <property type="protein sequence ID" value="ENSCMIP00000012258.1"/>
    <property type="gene ID" value="ENSCMIG00000006270.1"/>
</dbReference>
<feature type="repeat" description="ANK" evidence="1">
    <location>
        <begin position="33"/>
        <end position="65"/>
    </location>
</feature>
<dbReference type="InterPro" id="IPR002110">
    <property type="entry name" value="Ankyrin_rpt"/>
</dbReference>
<dbReference type="Proteomes" id="UP000314986">
    <property type="component" value="Unassembled WGS sequence"/>
</dbReference>
<reference evidence="3" key="1">
    <citation type="journal article" date="2006" name="Science">
        <title>Ancient noncoding elements conserved in the human genome.</title>
        <authorList>
            <person name="Venkatesh B."/>
            <person name="Kirkness E.F."/>
            <person name="Loh Y.H."/>
            <person name="Halpern A.L."/>
            <person name="Lee A.P."/>
            <person name="Johnson J."/>
            <person name="Dandona N."/>
            <person name="Viswanathan L.D."/>
            <person name="Tay A."/>
            <person name="Venter J.C."/>
            <person name="Strausberg R.L."/>
            <person name="Brenner S."/>
        </authorList>
    </citation>
    <scope>NUCLEOTIDE SEQUENCE [LARGE SCALE GENOMIC DNA]</scope>
</reference>
<protein>
    <submittedName>
        <fullName evidence="2">Uncharacterized protein</fullName>
    </submittedName>
</protein>
<dbReference type="SUPFAM" id="SSF48403">
    <property type="entry name" value="Ankyrin repeat"/>
    <property type="match status" value="1"/>
</dbReference>
<evidence type="ECO:0000313" key="2">
    <source>
        <dbReference type="Ensembl" id="ENSCMIP00000012258.1"/>
    </source>
</evidence>
<keyword evidence="1" id="KW-0040">ANK repeat</keyword>
<evidence type="ECO:0000256" key="1">
    <source>
        <dbReference type="PROSITE-ProRule" id="PRU00023"/>
    </source>
</evidence>
<reference evidence="2" key="5">
    <citation type="submission" date="2025-09" db="UniProtKB">
        <authorList>
            <consortium name="Ensembl"/>
        </authorList>
    </citation>
    <scope>IDENTIFICATION</scope>
</reference>
<name>A0A4W3H618_CALMI</name>
<reference evidence="3" key="2">
    <citation type="journal article" date="2007" name="PLoS Biol.">
        <title>Survey sequencing and comparative analysis of the elephant shark (Callorhinchus milii) genome.</title>
        <authorList>
            <person name="Venkatesh B."/>
            <person name="Kirkness E.F."/>
            <person name="Loh Y.H."/>
            <person name="Halpern A.L."/>
            <person name="Lee A.P."/>
            <person name="Johnson J."/>
            <person name="Dandona N."/>
            <person name="Viswanathan L.D."/>
            <person name="Tay A."/>
            <person name="Venter J.C."/>
            <person name="Strausberg R.L."/>
            <person name="Brenner S."/>
        </authorList>
    </citation>
    <scope>NUCLEOTIDE SEQUENCE [LARGE SCALE GENOMIC DNA]</scope>
</reference>
<proteinExistence type="predicted"/>
<reference evidence="2" key="4">
    <citation type="submission" date="2025-08" db="UniProtKB">
        <authorList>
            <consortium name="Ensembl"/>
        </authorList>
    </citation>
    <scope>IDENTIFICATION</scope>
</reference>
<keyword evidence="3" id="KW-1185">Reference proteome</keyword>
<sequence>QLDGESRWSTIPAGEKSVFLLARGADVNSPDIYGRTPLHVAAAVNHVEMIEFLIGIGGKTIYSKSAVGKTNPSAFYTTPRTFLRGKVCNFVSCFPTLLRVKHIVVAPLVQFPPTT</sequence>
<organism evidence="2 3">
    <name type="scientific">Callorhinchus milii</name>
    <name type="common">Ghost shark</name>
    <dbReference type="NCBI Taxonomy" id="7868"/>
    <lineage>
        <taxon>Eukaryota</taxon>
        <taxon>Metazoa</taxon>
        <taxon>Chordata</taxon>
        <taxon>Craniata</taxon>
        <taxon>Vertebrata</taxon>
        <taxon>Chondrichthyes</taxon>
        <taxon>Holocephali</taxon>
        <taxon>Chimaeriformes</taxon>
        <taxon>Callorhinchidae</taxon>
        <taxon>Callorhinchus</taxon>
    </lineage>
</organism>
<dbReference type="Gene3D" id="1.25.40.20">
    <property type="entry name" value="Ankyrin repeat-containing domain"/>
    <property type="match status" value="1"/>
</dbReference>
<reference evidence="3" key="3">
    <citation type="journal article" date="2014" name="Nature">
        <title>Elephant shark genome provides unique insights into gnathostome evolution.</title>
        <authorList>
            <consortium name="International Elephant Shark Genome Sequencing Consortium"/>
            <person name="Venkatesh B."/>
            <person name="Lee A.P."/>
            <person name="Ravi V."/>
            <person name="Maurya A.K."/>
            <person name="Lian M.M."/>
            <person name="Swann J.B."/>
            <person name="Ohta Y."/>
            <person name="Flajnik M.F."/>
            <person name="Sutoh Y."/>
            <person name="Kasahara M."/>
            <person name="Hoon S."/>
            <person name="Gangu V."/>
            <person name="Roy S.W."/>
            <person name="Irimia M."/>
            <person name="Korzh V."/>
            <person name="Kondrychyn I."/>
            <person name="Lim Z.W."/>
            <person name="Tay B.H."/>
            <person name="Tohari S."/>
            <person name="Kong K.W."/>
            <person name="Ho S."/>
            <person name="Lorente-Galdos B."/>
            <person name="Quilez J."/>
            <person name="Marques-Bonet T."/>
            <person name="Raney B.J."/>
            <person name="Ingham P.W."/>
            <person name="Tay A."/>
            <person name="Hillier L.W."/>
            <person name="Minx P."/>
            <person name="Boehm T."/>
            <person name="Wilson R.K."/>
            <person name="Brenner S."/>
            <person name="Warren W.C."/>
        </authorList>
    </citation>
    <scope>NUCLEOTIDE SEQUENCE [LARGE SCALE GENOMIC DNA]</scope>
</reference>